<gene>
    <name evidence="2" type="ORF">CA264_16680</name>
</gene>
<feature type="transmembrane region" description="Helical" evidence="1">
    <location>
        <begin position="322"/>
        <end position="341"/>
    </location>
</feature>
<keyword evidence="3" id="KW-1185">Reference proteome</keyword>
<proteinExistence type="predicted"/>
<feature type="transmembrane region" description="Helical" evidence="1">
    <location>
        <begin position="48"/>
        <end position="65"/>
    </location>
</feature>
<evidence type="ECO:0000256" key="1">
    <source>
        <dbReference type="SAM" id="Phobius"/>
    </source>
</evidence>
<feature type="transmembrane region" description="Helical" evidence="1">
    <location>
        <begin position="228"/>
        <end position="246"/>
    </location>
</feature>
<dbReference type="STRING" id="709015.GCA_000472485_03368"/>
<dbReference type="Proteomes" id="UP000266292">
    <property type="component" value="Chromosome"/>
</dbReference>
<keyword evidence="1" id="KW-0472">Membrane</keyword>
<dbReference type="EMBL" id="CP021235">
    <property type="protein sequence ID" value="ARS36931.1"/>
    <property type="molecule type" value="Genomic_DNA"/>
</dbReference>
<dbReference type="AlphaFoldDB" id="A0A1X9YVU0"/>
<feature type="transmembrane region" description="Helical" evidence="1">
    <location>
        <begin position="258"/>
        <end position="278"/>
    </location>
</feature>
<dbReference type="OrthoDB" id="9123883at2"/>
<dbReference type="KEGG" id="pact:CA264_16680"/>
<evidence type="ECO:0008006" key="4">
    <source>
        <dbReference type="Google" id="ProtNLM"/>
    </source>
</evidence>
<protein>
    <recommendedName>
        <fullName evidence="4">Glycosyltransferase RgtA/B/C/D-like domain-containing protein</fullName>
    </recommendedName>
</protein>
<accession>A0A1X9YVU0</accession>
<evidence type="ECO:0000313" key="2">
    <source>
        <dbReference type="EMBL" id="ARS36931.1"/>
    </source>
</evidence>
<name>A0A1X9YVU0_9BACT</name>
<organism evidence="2 3">
    <name type="scientific">Pontibacter actiniarum</name>
    <dbReference type="NCBI Taxonomy" id="323450"/>
    <lineage>
        <taxon>Bacteria</taxon>
        <taxon>Pseudomonadati</taxon>
        <taxon>Bacteroidota</taxon>
        <taxon>Cytophagia</taxon>
        <taxon>Cytophagales</taxon>
        <taxon>Hymenobacteraceae</taxon>
        <taxon>Pontibacter</taxon>
    </lineage>
</organism>
<feature type="transmembrane region" description="Helical" evidence="1">
    <location>
        <begin position="146"/>
        <end position="179"/>
    </location>
</feature>
<reference evidence="3" key="1">
    <citation type="submission" date="2017-05" db="EMBL/GenBank/DDBJ databases">
        <authorList>
            <person name="Ray J."/>
            <person name="Price M."/>
            <person name="Deutschbauer A."/>
        </authorList>
    </citation>
    <scope>NUCLEOTIDE SEQUENCE [LARGE SCALE GENOMIC DNA]</scope>
    <source>
        <strain evidence="3">DSM 19842</strain>
    </source>
</reference>
<evidence type="ECO:0000313" key="3">
    <source>
        <dbReference type="Proteomes" id="UP000266292"/>
    </source>
</evidence>
<keyword evidence="1" id="KW-1133">Transmembrane helix</keyword>
<feature type="transmembrane region" description="Helical" evidence="1">
    <location>
        <begin position="353"/>
        <end position="369"/>
    </location>
</feature>
<feature type="transmembrane region" description="Helical" evidence="1">
    <location>
        <begin position="72"/>
        <end position="91"/>
    </location>
</feature>
<keyword evidence="1" id="KW-0812">Transmembrane</keyword>
<sequence>MVAVILFRLNVHGSGYVSPDSQAYLDLAQNIKDGHGFYVPNEGTAGRHYFSAWPVGYPVLIYLFSQVTSLDVYWASKILNLLFIGAGFLLLRHLCRQYAFVLASVYGAYTYLEVYSFTWSEAPFLLGLLLLAYVASQVWAGRGTNGHVLVIFLICLSLFLLRYVGAFSFGVPALLGLYWSYKRKYKVAGKLLVVTTLLALLAAAYLYTNYRLSGFITGFDRLKDETESAGGFVLMLLKGLFNEFLVIREYRAQNQPDYLLYTTALLQLLLLLYIVVQVRTRYSFWQEAVADRFSAACFGVAFLYLGAILALRIVSRFDELDYRLLSPFSFPVFIGLLYTLVKLPDASREIVRVKYALFCFFVLSLLVNVPKNYVVSQLQQLL</sequence>
<feature type="transmembrane region" description="Helical" evidence="1">
    <location>
        <begin position="122"/>
        <end position="140"/>
    </location>
</feature>
<feature type="transmembrane region" description="Helical" evidence="1">
    <location>
        <begin position="97"/>
        <end position="115"/>
    </location>
</feature>
<feature type="transmembrane region" description="Helical" evidence="1">
    <location>
        <begin position="191"/>
        <end position="208"/>
    </location>
</feature>
<feature type="transmembrane region" description="Helical" evidence="1">
    <location>
        <begin position="293"/>
        <end position="315"/>
    </location>
</feature>